<sequence length="139" mass="14678">MDTVAVLKRGMQKGLQTMWALAKVIVPVYVGVTFLKHTPLMEIIANFFEPFMSIFGLPGEASVALVLGNLLNIYAALGAISSLDLSAKAITTIAAMLLISHSLLIESAVSARTGVSAVTMTVFRLSLSLAAGVLLNIML</sequence>
<name>A0A2L2XF96_9FIRM</name>
<dbReference type="InterPro" id="IPR011642">
    <property type="entry name" value="Gate_dom"/>
</dbReference>
<feature type="transmembrane region" description="Helical" evidence="1">
    <location>
        <begin position="17"/>
        <end position="35"/>
    </location>
</feature>
<dbReference type="Pfam" id="PF07670">
    <property type="entry name" value="Gate"/>
    <property type="match status" value="1"/>
</dbReference>
<organism evidence="3 4">
    <name type="scientific">Desulfocucumis palustris</name>
    <dbReference type="NCBI Taxonomy" id="1898651"/>
    <lineage>
        <taxon>Bacteria</taxon>
        <taxon>Bacillati</taxon>
        <taxon>Bacillota</taxon>
        <taxon>Clostridia</taxon>
        <taxon>Eubacteriales</taxon>
        <taxon>Desulfocucumaceae</taxon>
        <taxon>Desulfocucumis</taxon>
    </lineage>
</organism>
<evidence type="ECO:0000313" key="3">
    <source>
        <dbReference type="EMBL" id="GBF35017.1"/>
    </source>
</evidence>
<evidence type="ECO:0000259" key="2">
    <source>
        <dbReference type="Pfam" id="PF07670"/>
    </source>
</evidence>
<protein>
    <submittedName>
        <fullName evidence="3">Nucleoside binding-domain containing protein Yvo D</fullName>
    </submittedName>
</protein>
<dbReference type="Proteomes" id="UP000239549">
    <property type="component" value="Unassembled WGS sequence"/>
</dbReference>
<dbReference type="RefSeq" id="WP_104373151.1">
    <property type="nucleotide sequence ID" value="NZ_BFAV01000155.1"/>
</dbReference>
<dbReference type="OrthoDB" id="9779080at2"/>
<accession>A0A2L2XF96</accession>
<dbReference type="EMBL" id="BFAV01000155">
    <property type="protein sequence ID" value="GBF35017.1"/>
    <property type="molecule type" value="Genomic_DNA"/>
</dbReference>
<dbReference type="AlphaFoldDB" id="A0A2L2XF96"/>
<keyword evidence="1" id="KW-0472">Membrane</keyword>
<proteinExistence type="predicted"/>
<evidence type="ECO:0000313" key="4">
    <source>
        <dbReference type="Proteomes" id="UP000239549"/>
    </source>
</evidence>
<reference evidence="4" key="1">
    <citation type="submission" date="2018-02" db="EMBL/GenBank/DDBJ databases">
        <title>Genome sequence of Desulfocucumis palustris strain NAW-5.</title>
        <authorList>
            <person name="Watanabe M."/>
            <person name="Kojima H."/>
            <person name="Fukui M."/>
        </authorList>
    </citation>
    <scope>NUCLEOTIDE SEQUENCE [LARGE SCALE GENOMIC DNA]</scope>
    <source>
        <strain evidence="4">NAW-5</strain>
    </source>
</reference>
<feature type="transmembrane region" description="Helical" evidence="1">
    <location>
        <begin position="89"/>
        <end position="109"/>
    </location>
</feature>
<keyword evidence="4" id="KW-1185">Reference proteome</keyword>
<feature type="transmembrane region" description="Helical" evidence="1">
    <location>
        <begin position="55"/>
        <end position="77"/>
    </location>
</feature>
<feature type="domain" description="Nucleoside transporter/FeoB GTPase Gate" evidence="2">
    <location>
        <begin position="20"/>
        <end position="103"/>
    </location>
</feature>
<keyword evidence="1" id="KW-1133">Transmembrane helix</keyword>
<keyword evidence="1" id="KW-0812">Transmembrane</keyword>
<comment type="caution">
    <text evidence="3">The sequence shown here is derived from an EMBL/GenBank/DDBJ whole genome shotgun (WGS) entry which is preliminary data.</text>
</comment>
<evidence type="ECO:0000256" key="1">
    <source>
        <dbReference type="SAM" id="Phobius"/>
    </source>
</evidence>
<gene>
    <name evidence="3" type="ORF">DCCM_4138</name>
</gene>
<feature type="transmembrane region" description="Helical" evidence="1">
    <location>
        <begin position="115"/>
        <end position="137"/>
    </location>
</feature>